<dbReference type="PANTHER" id="PTHR21368">
    <property type="entry name" value="50S RIBOSOMAL PROTEIN L9"/>
    <property type="match status" value="1"/>
</dbReference>
<dbReference type="NCBIfam" id="TIGR00158">
    <property type="entry name" value="L9"/>
    <property type="match status" value="1"/>
</dbReference>
<dbReference type="Proteomes" id="UP001651880">
    <property type="component" value="Unassembled WGS sequence"/>
</dbReference>
<name>A0ABT1NK61_9FIRM</name>
<dbReference type="InterPro" id="IPR020070">
    <property type="entry name" value="Ribosomal_bL9_N"/>
</dbReference>
<keyword evidence="4 7" id="KW-0689">Ribosomal protein</keyword>
<evidence type="ECO:0000256" key="1">
    <source>
        <dbReference type="ARBA" id="ARBA00010605"/>
    </source>
</evidence>
<evidence type="ECO:0000256" key="8">
    <source>
        <dbReference type="SAM" id="Coils"/>
    </source>
</evidence>
<comment type="caution">
    <text evidence="11">The sequence shown here is derived from an EMBL/GenBank/DDBJ whole genome shotgun (WGS) entry which is preliminary data.</text>
</comment>
<evidence type="ECO:0000256" key="3">
    <source>
        <dbReference type="ARBA" id="ARBA00022884"/>
    </source>
</evidence>
<evidence type="ECO:0000259" key="9">
    <source>
        <dbReference type="Pfam" id="PF01281"/>
    </source>
</evidence>
<accession>A0ABT1NK61</accession>
<dbReference type="InterPro" id="IPR009027">
    <property type="entry name" value="Ribosomal_bL9/RNase_H1_N"/>
</dbReference>
<dbReference type="Pfam" id="PF01281">
    <property type="entry name" value="Ribosomal_L9_N"/>
    <property type="match status" value="1"/>
</dbReference>
<dbReference type="SUPFAM" id="SSF55658">
    <property type="entry name" value="L9 N-domain-like"/>
    <property type="match status" value="1"/>
</dbReference>
<dbReference type="EMBL" id="JAJEKE010000027">
    <property type="protein sequence ID" value="MCQ1531650.1"/>
    <property type="molecule type" value="Genomic_DNA"/>
</dbReference>
<evidence type="ECO:0000256" key="7">
    <source>
        <dbReference type="HAMAP-Rule" id="MF_00503"/>
    </source>
</evidence>
<evidence type="ECO:0000313" key="11">
    <source>
        <dbReference type="EMBL" id="MCQ1531650.1"/>
    </source>
</evidence>
<dbReference type="Gene3D" id="3.40.5.10">
    <property type="entry name" value="Ribosomal protein L9, N-terminal domain"/>
    <property type="match status" value="1"/>
</dbReference>
<dbReference type="InterPro" id="IPR000244">
    <property type="entry name" value="Ribosomal_bL9"/>
</dbReference>
<dbReference type="InterPro" id="IPR020069">
    <property type="entry name" value="Ribosomal_bL9_C"/>
</dbReference>
<comment type="function">
    <text evidence="7">Binds to the 23S rRNA.</text>
</comment>
<evidence type="ECO:0000313" key="12">
    <source>
        <dbReference type="Proteomes" id="UP001651880"/>
    </source>
</evidence>
<dbReference type="Pfam" id="PF03948">
    <property type="entry name" value="Ribosomal_L9_C"/>
    <property type="match status" value="1"/>
</dbReference>
<dbReference type="HAMAP" id="MF_00503">
    <property type="entry name" value="Ribosomal_bL9"/>
    <property type="match status" value="1"/>
</dbReference>
<reference evidence="11 12" key="1">
    <citation type="submission" date="2021-10" db="EMBL/GenBank/DDBJ databases">
        <title>Lutispora strain m25 sp. nov., a thermophilic, non-spore-forming bacterium isolated from a lab-scale methanogenic bioreactor digesting anaerobic sludge.</title>
        <authorList>
            <person name="El Houari A."/>
            <person name="Mcdonald J."/>
        </authorList>
    </citation>
    <scope>NUCLEOTIDE SEQUENCE [LARGE SCALE GENOMIC DNA]</scope>
    <source>
        <strain evidence="12">m25</strain>
    </source>
</reference>
<keyword evidence="5 7" id="KW-0687">Ribonucleoprotein</keyword>
<feature type="domain" description="Ribosomal protein L9" evidence="9">
    <location>
        <begin position="1"/>
        <end position="47"/>
    </location>
</feature>
<comment type="similarity">
    <text evidence="1 7">Belongs to the bacterial ribosomal protein bL9 family.</text>
</comment>
<dbReference type="GO" id="GO:0005840">
    <property type="term" value="C:ribosome"/>
    <property type="evidence" value="ECO:0007669"/>
    <property type="project" value="UniProtKB-KW"/>
</dbReference>
<evidence type="ECO:0000259" key="10">
    <source>
        <dbReference type="Pfam" id="PF03948"/>
    </source>
</evidence>
<sequence length="148" mass="16362">MKVVLLQDVKSLGKKDDIVNVSDGYARNYLFPRKLAAEATAGKLNEISDKKSSLENKKKKELEEAKALAERLSKIELVIKTKAGVNGKLFGSITGKDIAELIKQKHKIEIDKKKIVLDDAIKALGTQDVEVKVYPEVSAKIKVTVTEE</sequence>
<protein>
    <recommendedName>
        <fullName evidence="6 7">Large ribosomal subunit protein bL9</fullName>
    </recommendedName>
</protein>
<gene>
    <name evidence="7 11" type="primary">rplI</name>
    <name evidence="11" type="ORF">LJD61_19215</name>
</gene>
<proteinExistence type="inferred from homology"/>
<dbReference type="InterPro" id="IPR036791">
    <property type="entry name" value="Ribosomal_bL9_C_sf"/>
</dbReference>
<evidence type="ECO:0000256" key="5">
    <source>
        <dbReference type="ARBA" id="ARBA00023274"/>
    </source>
</evidence>
<dbReference type="RefSeq" id="WP_255229207.1">
    <property type="nucleotide sequence ID" value="NZ_JAJEKE010000027.1"/>
</dbReference>
<keyword evidence="12" id="KW-1185">Reference proteome</keyword>
<evidence type="ECO:0000256" key="4">
    <source>
        <dbReference type="ARBA" id="ARBA00022980"/>
    </source>
</evidence>
<dbReference type="InterPro" id="IPR020594">
    <property type="entry name" value="Ribosomal_bL9_bac/chp"/>
</dbReference>
<organism evidence="11 12">
    <name type="scientific">Lutispora saccharofermentans</name>
    <dbReference type="NCBI Taxonomy" id="3024236"/>
    <lineage>
        <taxon>Bacteria</taxon>
        <taxon>Bacillati</taxon>
        <taxon>Bacillota</taxon>
        <taxon>Clostridia</taxon>
        <taxon>Lutisporales</taxon>
        <taxon>Lutisporaceae</taxon>
        <taxon>Lutispora</taxon>
    </lineage>
</organism>
<keyword evidence="2 7" id="KW-0699">rRNA-binding</keyword>
<keyword evidence="3 7" id="KW-0694">RNA-binding</keyword>
<feature type="coiled-coil region" evidence="8">
    <location>
        <begin position="37"/>
        <end position="75"/>
    </location>
</feature>
<evidence type="ECO:0000256" key="2">
    <source>
        <dbReference type="ARBA" id="ARBA00022730"/>
    </source>
</evidence>
<dbReference type="SUPFAM" id="SSF55653">
    <property type="entry name" value="Ribosomal protein L9 C-domain"/>
    <property type="match status" value="1"/>
</dbReference>
<feature type="domain" description="Large ribosomal subunit protein bL9 C-terminal" evidence="10">
    <location>
        <begin position="63"/>
        <end position="146"/>
    </location>
</feature>
<dbReference type="Gene3D" id="3.10.430.100">
    <property type="entry name" value="Ribosomal protein L9, C-terminal domain"/>
    <property type="match status" value="1"/>
</dbReference>
<dbReference type="InterPro" id="IPR036935">
    <property type="entry name" value="Ribosomal_bL9_N_sf"/>
</dbReference>
<keyword evidence="8" id="KW-0175">Coiled coil</keyword>
<evidence type="ECO:0000256" key="6">
    <source>
        <dbReference type="ARBA" id="ARBA00035292"/>
    </source>
</evidence>